<keyword evidence="2" id="KW-0812">Transmembrane</keyword>
<comment type="caution">
    <text evidence="4">The sequence shown here is derived from an EMBL/GenBank/DDBJ whole genome shotgun (WGS) entry which is preliminary data.</text>
</comment>
<keyword evidence="2" id="KW-1133">Transmembrane helix</keyword>
<dbReference type="Proteomes" id="UP000261166">
    <property type="component" value="Unassembled WGS sequence"/>
</dbReference>
<feature type="region of interest" description="Disordered" evidence="1">
    <location>
        <begin position="32"/>
        <end position="88"/>
    </location>
</feature>
<evidence type="ECO:0000313" key="5">
    <source>
        <dbReference type="Proteomes" id="UP000260812"/>
    </source>
</evidence>
<evidence type="ECO:0000313" key="3">
    <source>
        <dbReference type="EMBL" id="RGE62617.1"/>
    </source>
</evidence>
<gene>
    <name evidence="4" type="ORF">DWY69_26230</name>
    <name evidence="3" type="ORF">DXC51_08500</name>
</gene>
<reference evidence="4 6" key="1">
    <citation type="submission" date="2018-08" db="EMBL/GenBank/DDBJ databases">
        <title>A genome reference for cultivated species of the human gut microbiota.</title>
        <authorList>
            <person name="Zou Y."/>
            <person name="Xue W."/>
            <person name="Luo G."/>
        </authorList>
    </citation>
    <scope>NUCLEOTIDE SEQUENCE [LARGE SCALE GENOMIC DNA]</scope>
    <source>
        <strain evidence="4 6">AF26-4BH</strain>
        <strain evidence="3">TF05-5AC</strain>
    </source>
</reference>
<organism evidence="4 6">
    <name type="scientific">Eisenbergiella massiliensis</name>
    <dbReference type="NCBI Taxonomy" id="1720294"/>
    <lineage>
        <taxon>Bacteria</taxon>
        <taxon>Bacillati</taxon>
        <taxon>Bacillota</taxon>
        <taxon>Clostridia</taxon>
        <taxon>Lachnospirales</taxon>
        <taxon>Lachnospiraceae</taxon>
        <taxon>Eisenbergiella</taxon>
    </lineage>
</organism>
<evidence type="ECO:0000256" key="2">
    <source>
        <dbReference type="SAM" id="Phobius"/>
    </source>
</evidence>
<keyword evidence="5" id="KW-1185">Reference proteome</keyword>
<evidence type="ECO:0000313" key="6">
    <source>
        <dbReference type="Proteomes" id="UP000261166"/>
    </source>
</evidence>
<dbReference type="AlphaFoldDB" id="A0A3E3IE60"/>
<keyword evidence="2" id="KW-0472">Membrane</keyword>
<dbReference type="Proteomes" id="UP000260812">
    <property type="component" value="Unassembled WGS sequence"/>
</dbReference>
<dbReference type="EMBL" id="QVLV01000004">
    <property type="protein sequence ID" value="RGE62617.1"/>
    <property type="molecule type" value="Genomic_DNA"/>
</dbReference>
<sequence>MKPVVWFIKITGRNDFYIMEIMRRNRRGMTVKKNHYGNGWKKTSKERAGKKKKGVKAAGACGQRRTGGGKYAGSRPWIQPGRRRRRRKKAEMRSCIPLLTEPLFLAAAFYLLFSLNFIHTYLPNTIIRGISVSGLTAEEAKEKIAAQMGSYELVLEERGGRKEILQI</sequence>
<accession>A0A3E3IE60</accession>
<evidence type="ECO:0000256" key="1">
    <source>
        <dbReference type="SAM" id="MobiDB-lite"/>
    </source>
</evidence>
<protein>
    <submittedName>
        <fullName evidence="4">Uncharacterized protein</fullName>
    </submittedName>
</protein>
<feature type="compositionally biased region" description="Basic residues" evidence="1">
    <location>
        <begin position="42"/>
        <end position="55"/>
    </location>
</feature>
<dbReference type="EMBL" id="QVLU01000036">
    <property type="protein sequence ID" value="RGE65364.1"/>
    <property type="molecule type" value="Genomic_DNA"/>
</dbReference>
<evidence type="ECO:0000313" key="4">
    <source>
        <dbReference type="EMBL" id="RGE65364.1"/>
    </source>
</evidence>
<name>A0A3E3IE60_9FIRM</name>
<feature type="transmembrane region" description="Helical" evidence="2">
    <location>
        <begin position="92"/>
        <end position="113"/>
    </location>
</feature>
<proteinExistence type="predicted"/>